<gene>
    <name evidence="6" type="ORF">FE257_006495</name>
</gene>
<dbReference type="GO" id="GO:0051287">
    <property type="term" value="F:NAD binding"/>
    <property type="evidence" value="ECO:0007669"/>
    <property type="project" value="InterPro"/>
</dbReference>
<proteinExistence type="predicted"/>
<keyword evidence="2" id="KW-0520">NAD</keyword>
<evidence type="ECO:0000313" key="7">
    <source>
        <dbReference type="Proteomes" id="UP001194746"/>
    </source>
</evidence>
<dbReference type="Proteomes" id="UP001194746">
    <property type="component" value="Unassembled WGS sequence"/>
</dbReference>
<reference evidence="6" key="1">
    <citation type="journal article" date="2019" name="Beilstein J. Org. Chem.">
        <title>Nanangenines: drimane sesquiterpenoids as the dominant metabolite cohort of a novel Australian fungus, Aspergillus nanangensis.</title>
        <authorList>
            <person name="Lacey H.J."/>
            <person name="Gilchrist C.L.M."/>
            <person name="Crombie A."/>
            <person name="Kalaitzis J.A."/>
            <person name="Vuong D."/>
            <person name="Rutledge P.J."/>
            <person name="Turner P."/>
            <person name="Pitt J.I."/>
            <person name="Lacey E."/>
            <person name="Chooi Y.H."/>
            <person name="Piggott A.M."/>
        </authorList>
    </citation>
    <scope>NUCLEOTIDE SEQUENCE</scope>
    <source>
        <strain evidence="6">MST-FP2251</strain>
    </source>
</reference>
<dbReference type="PANTHER" id="PTHR43333:SF1">
    <property type="entry name" value="D-ISOMER SPECIFIC 2-HYDROXYACID DEHYDROGENASE NAD-BINDING DOMAIN-CONTAINING PROTEIN"/>
    <property type="match status" value="1"/>
</dbReference>
<evidence type="ECO:0000259" key="4">
    <source>
        <dbReference type="Pfam" id="PF01176"/>
    </source>
</evidence>
<dbReference type="Gene3D" id="3.40.50.720">
    <property type="entry name" value="NAD(P)-binding Rossmann-like Domain"/>
    <property type="match status" value="2"/>
</dbReference>
<dbReference type="InterPro" id="IPR006196">
    <property type="entry name" value="RNA-binding_domain_S1_IF1"/>
</dbReference>
<evidence type="ECO:0008006" key="8">
    <source>
        <dbReference type="Google" id="ProtNLM"/>
    </source>
</evidence>
<dbReference type="SUPFAM" id="SSF50249">
    <property type="entry name" value="Nucleic acid-binding proteins"/>
    <property type="match status" value="1"/>
</dbReference>
<dbReference type="SMART" id="SM00652">
    <property type="entry name" value="eIF1a"/>
    <property type="match status" value="1"/>
</dbReference>
<evidence type="ECO:0000256" key="3">
    <source>
        <dbReference type="SAM" id="MobiDB-lite"/>
    </source>
</evidence>
<dbReference type="Gene3D" id="2.40.50.140">
    <property type="entry name" value="Nucleic acid-binding proteins"/>
    <property type="match status" value="1"/>
</dbReference>
<dbReference type="Pfam" id="PF01176">
    <property type="entry name" value="eIF-1a"/>
    <property type="match status" value="1"/>
</dbReference>
<keyword evidence="7" id="KW-1185">Reference proteome</keyword>
<dbReference type="AlphaFoldDB" id="A0AAD4CY07"/>
<evidence type="ECO:0000256" key="1">
    <source>
        <dbReference type="ARBA" id="ARBA00023002"/>
    </source>
</evidence>
<evidence type="ECO:0000256" key="2">
    <source>
        <dbReference type="ARBA" id="ARBA00023027"/>
    </source>
</evidence>
<feature type="region of interest" description="Disordered" evidence="3">
    <location>
        <begin position="393"/>
        <end position="416"/>
    </location>
</feature>
<dbReference type="PANTHER" id="PTHR43333">
    <property type="entry name" value="2-HACID_DH_C DOMAIN-CONTAINING PROTEIN"/>
    <property type="match status" value="1"/>
</dbReference>
<organism evidence="6 7">
    <name type="scientific">Aspergillus nanangensis</name>
    <dbReference type="NCBI Taxonomy" id="2582783"/>
    <lineage>
        <taxon>Eukaryota</taxon>
        <taxon>Fungi</taxon>
        <taxon>Dikarya</taxon>
        <taxon>Ascomycota</taxon>
        <taxon>Pezizomycotina</taxon>
        <taxon>Eurotiomycetes</taxon>
        <taxon>Eurotiomycetidae</taxon>
        <taxon>Eurotiales</taxon>
        <taxon>Aspergillaceae</taxon>
        <taxon>Aspergillus</taxon>
        <taxon>Aspergillus subgen. Circumdati</taxon>
    </lineage>
</organism>
<evidence type="ECO:0000259" key="5">
    <source>
        <dbReference type="Pfam" id="PF02826"/>
    </source>
</evidence>
<dbReference type="InterPro" id="IPR006140">
    <property type="entry name" value="D-isomer_DH_NAD-bd"/>
</dbReference>
<feature type="domain" description="D-isomer specific 2-hydroxyacid dehydrogenase NAD-binding" evidence="5">
    <location>
        <begin position="65"/>
        <end position="136"/>
    </location>
</feature>
<evidence type="ECO:0000313" key="6">
    <source>
        <dbReference type="EMBL" id="KAF9894607.1"/>
    </source>
</evidence>
<dbReference type="InterPro" id="IPR036291">
    <property type="entry name" value="NAD(P)-bd_dom_sf"/>
</dbReference>
<comment type="caution">
    <text evidence="6">The sequence shown here is derived from an EMBL/GenBank/DDBJ whole genome shotgun (WGS) entry which is preliminary data.</text>
</comment>
<dbReference type="InterPro" id="IPR012340">
    <property type="entry name" value="NA-bd_OB-fold"/>
</dbReference>
<dbReference type="PROSITE" id="PS00065">
    <property type="entry name" value="D_2_HYDROXYACID_DH_1"/>
    <property type="match status" value="1"/>
</dbReference>
<dbReference type="GO" id="GO:0003743">
    <property type="term" value="F:translation initiation factor activity"/>
    <property type="evidence" value="ECO:0007669"/>
    <property type="project" value="InterPro"/>
</dbReference>
<dbReference type="SUPFAM" id="SSF51735">
    <property type="entry name" value="NAD(P)-binding Rossmann-fold domains"/>
    <property type="match status" value="1"/>
</dbReference>
<sequence length="416" mass="45291">MGSTAPQKDHLLIAFFGELLKLIHFISAGVDHSVHNPIFKETTIPLTTSSGIHGPPIAEWTVMNWLVAARKFVVTYENQKKHEWGKPLNYMSGMSDQVGKKVGILGYGSIGRQIAHVASALGMTVHAYTASPRTTPSSKKDTGYIVPGTGDKDGSIPVSWHHGTDKASVHSFLSLGLDHLVVAVPLTPQTTHLLGAEEFAILAENAPAHHRKPYLTNIARGKVLDQEALIASLTSGELSGAALDVTDPEPLPADHPLWDAPNVQISPHIESETRETCRKAMGPPRRKVLATAEETLFPPHELQPGQQIARVIKAAGSNNYVVELPSKESALAELPSRFRSTIWMKRGSFVVIDSNTLPDRDNRLAGEIVNIVRDEKAWRKASFWPKEFVKQAAVVSSDDESDSNMGKMPPSDDSDA</sequence>
<keyword evidence="1" id="KW-0560">Oxidoreductase</keyword>
<dbReference type="GO" id="GO:0016491">
    <property type="term" value="F:oxidoreductase activity"/>
    <property type="evidence" value="ECO:0007669"/>
    <property type="project" value="UniProtKB-KW"/>
</dbReference>
<dbReference type="InterPro" id="IPR001253">
    <property type="entry name" value="TIF_eIF-1A"/>
</dbReference>
<accession>A0AAD4CY07</accession>
<feature type="domain" description="D-isomer specific 2-hydroxyacid dehydrogenase NAD-binding" evidence="5">
    <location>
        <begin position="177"/>
        <end position="269"/>
    </location>
</feature>
<dbReference type="GO" id="GO:0003723">
    <property type="term" value="F:RNA binding"/>
    <property type="evidence" value="ECO:0007669"/>
    <property type="project" value="InterPro"/>
</dbReference>
<protein>
    <recommendedName>
        <fullName evidence="8">S1-like domain-containing protein</fullName>
    </recommendedName>
</protein>
<dbReference type="CDD" id="cd12163">
    <property type="entry name" value="2-Hacid_dh_5"/>
    <property type="match status" value="1"/>
</dbReference>
<dbReference type="Pfam" id="PF02826">
    <property type="entry name" value="2-Hacid_dh_C"/>
    <property type="match status" value="2"/>
</dbReference>
<dbReference type="EMBL" id="VCAU01000003">
    <property type="protein sequence ID" value="KAF9894607.1"/>
    <property type="molecule type" value="Genomic_DNA"/>
</dbReference>
<reference evidence="6" key="2">
    <citation type="submission" date="2020-02" db="EMBL/GenBank/DDBJ databases">
        <authorList>
            <person name="Gilchrist C.L.M."/>
            <person name="Chooi Y.-H."/>
        </authorList>
    </citation>
    <scope>NUCLEOTIDE SEQUENCE</scope>
    <source>
        <strain evidence="6">MST-FP2251</strain>
    </source>
</reference>
<name>A0AAD4CY07_ASPNN</name>
<dbReference type="InterPro" id="IPR029752">
    <property type="entry name" value="D-isomer_DH_CS1"/>
</dbReference>
<feature type="domain" description="S1-like" evidence="4">
    <location>
        <begin position="305"/>
        <end position="371"/>
    </location>
</feature>